<reference evidence="1 2" key="1">
    <citation type="journal article" date="2013" name="Genome Announc.">
        <title>Complete Genome Sequence of a Chinese Strain of 'Candidatus Liberibacter asiaticus'.</title>
        <authorList>
            <person name="Lin H."/>
            <person name="Han C.S."/>
            <person name="Liu B."/>
            <person name="Lou B."/>
            <person name="Bai X."/>
            <person name="Deng C."/>
            <person name="Civerolo E.L."/>
            <person name="Gupta G."/>
        </authorList>
    </citation>
    <scope>NUCLEOTIDE SEQUENCE [LARGE SCALE GENOMIC DNA]</scope>
    <source>
        <strain evidence="2">gxpsy</strain>
    </source>
</reference>
<proteinExistence type="predicted"/>
<sequence length="229" mass="26023">MKYKIAIIILLVLVGVILAFYFQQSSTPQNHLLFFSEKAVWKGDSETYFQCKRAHEFDENFDNCIITSIKKTGGTQEALRAAQYLEKYLEPGYVSSYRKEALIGIVEVQYPYRANENSGTLLIPTVGSHIIDINDSSVHQLYDSSPIAKDFVLRNPGVFPYSAGHFVKSSHKDGLIELIFSYPLRSCHGCEDIGFMDIAYKFTTKGAFIGRKVFGIRNDNAKYPMHFFI</sequence>
<dbReference type="GeneID" id="93077201"/>
<dbReference type="RefSeq" id="WP_015452797.1">
    <property type="nucleotide sequence ID" value="NC_020549.1"/>
</dbReference>
<protein>
    <submittedName>
        <fullName evidence="1">Uncharacterized protein</fullName>
    </submittedName>
</protein>
<keyword evidence="2" id="KW-1185">Reference proteome</keyword>
<evidence type="ECO:0000313" key="2">
    <source>
        <dbReference type="Proteomes" id="UP000011820"/>
    </source>
</evidence>
<organism evidence="1 2">
    <name type="scientific">Candidatus Liberibacter asiaticus str. gxpsy</name>
    <dbReference type="NCBI Taxonomy" id="1174529"/>
    <lineage>
        <taxon>Bacteria</taxon>
        <taxon>Pseudomonadati</taxon>
        <taxon>Pseudomonadota</taxon>
        <taxon>Alphaproteobacteria</taxon>
        <taxon>Hyphomicrobiales</taxon>
        <taxon>Rhizobiaceae</taxon>
        <taxon>Liberibacter</taxon>
    </lineage>
</organism>
<dbReference type="EMBL" id="CP004005">
    <property type="protein sequence ID" value="AGH17202.1"/>
    <property type="molecule type" value="Genomic_DNA"/>
</dbReference>
<name>A0ABN4B593_LIBAS</name>
<dbReference type="Proteomes" id="UP000011820">
    <property type="component" value="Chromosome"/>
</dbReference>
<gene>
    <name evidence="1" type="ORF">WSI_04160</name>
</gene>
<accession>A0ABN4B593</accession>
<evidence type="ECO:0000313" key="1">
    <source>
        <dbReference type="EMBL" id="AGH17202.1"/>
    </source>
</evidence>